<dbReference type="InterPro" id="IPR051044">
    <property type="entry name" value="MAG_DAG_Lipase"/>
</dbReference>
<dbReference type="RefSeq" id="WP_006913043.1">
    <property type="nucleotide sequence ID" value="NZ_AFNV02000032.1"/>
</dbReference>
<gene>
    <name evidence="2" type="ORF">SSPSH_003568</name>
</gene>
<dbReference type="SUPFAM" id="SSF53474">
    <property type="entry name" value="alpha/beta-Hydrolases"/>
    <property type="match status" value="1"/>
</dbReference>
<comment type="caution">
    <text evidence="2">The sequence shown here is derived from an EMBL/GenBank/DDBJ whole genome shotgun (WGS) entry which is preliminary data.</text>
</comment>
<dbReference type="InterPro" id="IPR022742">
    <property type="entry name" value="Hydrolase_4"/>
</dbReference>
<sequence>MEGCSFRAARYKGQPLTYESQQVSTDSGTRLVAYRWPAHGETLACLVIVHGMGEHARRYVRLAEHLAAAGIEVHAFDLRGHGATTRSSDHGDLGERCSWQTLVDDVQRVRQRAAGHTDGAPIFLFGHSLGSFITLTVLEQHGSMYAGAILSGTDHPSALRCRAAALLARIECARIGPGGASNTLQRLVIGAYDRRLARYYGPVRENAWLSSDDTAVDAYNADPDCGFALRAGAWHTLLRGIAGTSSAHRQRRLPMDLPLLIVAGRDDPMGNFGRGPQRVARALDCDGQRDLELRLYDGQRHELLHDIHADTVIADIRRWLETRALKAAHTAAPFPLHKE</sequence>
<protein>
    <submittedName>
        <fullName evidence="2">Acylglycerol lipase protein</fullName>
        <ecNumber evidence="2">3.1.1.23</ecNumber>
    </submittedName>
</protein>
<dbReference type="EC" id="3.1.1.23" evidence="2"/>
<dbReference type="STRING" id="1033802.SSPSH_003568"/>
<evidence type="ECO:0000313" key="2">
    <source>
        <dbReference type="EMBL" id="ERJ17653.1"/>
    </source>
</evidence>
<evidence type="ECO:0000259" key="1">
    <source>
        <dbReference type="Pfam" id="PF12146"/>
    </source>
</evidence>
<dbReference type="Gene3D" id="3.40.50.1820">
    <property type="entry name" value="alpha/beta hydrolase"/>
    <property type="match status" value="1"/>
</dbReference>
<keyword evidence="2" id="KW-0378">Hydrolase</keyword>
<dbReference type="Pfam" id="PF12146">
    <property type="entry name" value="Hydrolase_4"/>
    <property type="match status" value="1"/>
</dbReference>
<dbReference type="GO" id="GO:0047372">
    <property type="term" value="F:monoacylglycerol lipase activity"/>
    <property type="evidence" value="ECO:0007669"/>
    <property type="project" value="UniProtKB-EC"/>
</dbReference>
<dbReference type="InterPro" id="IPR029058">
    <property type="entry name" value="AB_hydrolase_fold"/>
</dbReference>
<dbReference type="PANTHER" id="PTHR11614">
    <property type="entry name" value="PHOSPHOLIPASE-RELATED"/>
    <property type="match status" value="1"/>
</dbReference>
<organism evidence="2 3">
    <name type="scientific">Salinisphaera shabanensis E1L3A</name>
    <dbReference type="NCBI Taxonomy" id="1033802"/>
    <lineage>
        <taxon>Bacteria</taxon>
        <taxon>Pseudomonadati</taxon>
        <taxon>Pseudomonadota</taxon>
        <taxon>Gammaproteobacteria</taxon>
        <taxon>Salinisphaerales</taxon>
        <taxon>Salinisphaeraceae</taxon>
        <taxon>Salinisphaera</taxon>
    </lineage>
</organism>
<dbReference type="eggNOG" id="COG2267">
    <property type="taxonomic scope" value="Bacteria"/>
</dbReference>
<proteinExistence type="predicted"/>
<dbReference type="EMBL" id="AFNV02000032">
    <property type="protein sequence ID" value="ERJ17653.1"/>
    <property type="molecule type" value="Genomic_DNA"/>
</dbReference>
<reference evidence="2 3" key="2">
    <citation type="journal article" date="2013" name="PLoS ONE">
        <title>INDIGO - INtegrated Data Warehouse of MIcrobial GenOmes with Examples from the Red Sea Extremophiles.</title>
        <authorList>
            <person name="Alam I."/>
            <person name="Antunes A."/>
            <person name="Kamau A.A."/>
            <person name="Ba Alawi W."/>
            <person name="Kalkatawi M."/>
            <person name="Stingl U."/>
            <person name="Bajic V.B."/>
        </authorList>
    </citation>
    <scope>NUCLEOTIDE SEQUENCE [LARGE SCALE GENOMIC DNA]</scope>
    <source>
        <strain evidence="2 3">E1L3A</strain>
    </source>
</reference>
<reference evidence="2 3" key="1">
    <citation type="journal article" date="2011" name="J. Bacteriol.">
        <title>Genome sequence of Salinisphaera shabanensis, a gammaproteobacterium from the harsh, variable environment of the brine-seawater interface of the Shaban Deep in the Red Sea.</title>
        <authorList>
            <person name="Antunes A."/>
            <person name="Alam I."/>
            <person name="Bajic V.B."/>
            <person name="Stingl U."/>
        </authorList>
    </citation>
    <scope>NUCLEOTIDE SEQUENCE [LARGE SCALE GENOMIC DNA]</scope>
    <source>
        <strain evidence="2 3">E1L3A</strain>
    </source>
</reference>
<dbReference type="AlphaFoldDB" id="U2FTB5"/>
<accession>U2FTB5</accession>
<dbReference type="Proteomes" id="UP000006242">
    <property type="component" value="Unassembled WGS sequence"/>
</dbReference>
<feature type="domain" description="Serine aminopeptidase S33" evidence="1">
    <location>
        <begin position="42"/>
        <end position="306"/>
    </location>
</feature>
<evidence type="ECO:0000313" key="3">
    <source>
        <dbReference type="Proteomes" id="UP000006242"/>
    </source>
</evidence>
<name>U2FTB5_9GAMM</name>
<keyword evidence="3" id="KW-1185">Reference proteome</keyword>